<keyword evidence="3" id="KW-1185">Reference proteome</keyword>
<feature type="domain" description="DUF4283" evidence="1">
    <location>
        <begin position="10"/>
        <end position="73"/>
    </location>
</feature>
<accession>A0A392QHI2</accession>
<evidence type="ECO:0000313" key="2">
    <source>
        <dbReference type="EMBL" id="MCI23409.1"/>
    </source>
</evidence>
<dbReference type="EMBL" id="LXQA010135903">
    <property type="protein sequence ID" value="MCI23409.1"/>
    <property type="molecule type" value="Genomic_DNA"/>
</dbReference>
<gene>
    <name evidence="2" type="ORF">A2U01_0044588</name>
</gene>
<evidence type="ECO:0000259" key="1">
    <source>
        <dbReference type="Pfam" id="PF14111"/>
    </source>
</evidence>
<reference evidence="2 3" key="1">
    <citation type="journal article" date="2018" name="Front. Plant Sci.">
        <title>Red Clover (Trifolium pratense) and Zigzag Clover (T. medium) - A Picture of Genomic Similarities and Differences.</title>
        <authorList>
            <person name="Dluhosova J."/>
            <person name="Istvanek J."/>
            <person name="Nedelnik J."/>
            <person name="Repkova J."/>
        </authorList>
    </citation>
    <scope>NUCLEOTIDE SEQUENCE [LARGE SCALE GENOMIC DNA]</scope>
    <source>
        <strain evidence="3">cv. 10/8</strain>
        <tissue evidence="2">Leaf</tissue>
    </source>
</reference>
<protein>
    <submittedName>
        <fullName evidence="2">Pectin acetylesterase</fullName>
    </submittedName>
</protein>
<feature type="non-terminal residue" evidence="2">
    <location>
        <position position="144"/>
    </location>
</feature>
<sequence>MGSTPLSVVAVKAKLSLIWKDLSKWGIISLGKGFFEFTFSTLEDVRRVRSIPLWNLNPGMLKLFAWSKDFNPKMQHNTSVQVWVKFFGLSQEYWQKNILFTIASSLGTPICIDSVTARPMHERTFGQFARVLVDMDMSQPLRYK</sequence>
<dbReference type="InterPro" id="IPR040256">
    <property type="entry name" value="At4g02000-like"/>
</dbReference>
<dbReference type="AlphaFoldDB" id="A0A392QHI2"/>
<dbReference type="InterPro" id="IPR025558">
    <property type="entry name" value="DUF4283"/>
</dbReference>
<dbReference type="Pfam" id="PF14111">
    <property type="entry name" value="DUF4283"/>
    <property type="match status" value="1"/>
</dbReference>
<comment type="caution">
    <text evidence="2">The sequence shown here is derived from an EMBL/GenBank/DDBJ whole genome shotgun (WGS) entry which is preliminary data.</text>
</comment>
<organism evidence="2 3">
    <name type="scientific">Trifolium medium</name>
    <dbReference type="NCBI Taxonomy" id="97028"/>
    <lineage>
        <taxon>Eukaryota</taxon>
        <taxon>Viridiplantae</taxon>
        <taxon>Streptophyta</taxon>
        <taxon>Embryophyta</taxon>
        <taxon>Tracheophyta</taxon>
        <taxon>Spermatophyta</taxon>
        <taxon>Magnoliopsida</taxon>
        <taxon>eudicotyledons</taxon>
        <taxon>Gunneridae</taxon>
        <taxon>Pentapetalae</taxon>
        <taxon>rosids</taxon>
        <taxon>fabids</taxon>
        <taxon>Fabales</taxon>
        <taxon>Fabaceae</taxon>
        <taxon>Papilionoideae</taxon>
        <taxon>50 kb inversion clade</taxon>
        <taxon>NPAAA clade</taxon>
        <taxon>Hologalegina</taxon>
        <taxon>IRL clade</taxon>
        <taxon>Trifolieae</taxon>
        <taxon>Trifolium</taxon>
    </lineage>
</organism>
<dbReference type="PANTHER" id="PTHR31286">
    <property type="entry name" value="GLYCINE-RICH CELL WALL STRUCTURAL PROTEIN 1.8-LIKE"/>
    <property type="match status" value="1"/>
</dbReference>
<name>A0A392QHI2_9FABA</name>
<dbReference type="PANTHER" id="PTHR31286:SF176">
    <property type="entry name" value="DUF4283 DOMAIN PROTEIN"/>
    <property type="match status" value="1"/>
</dbReference>
<proteinExistence type="predicted"/>
<evidence type="ECO:0000313" key="3">
    <source>
        <dbReference type="Proteomes" id="UP000265520"/>
    </source>
</evidence>
<dbReference type="Proteomes" id="UP000265520">
    <property type="component" value="Unassembled WGS sequence"/>
</dbReference>